<keyword evidence="2" id="KW-1185">Reference proteome</keyword>
<evidence type="ECO:0000313" key="2">
    <source>
        <dbReference type="Proteomes" id="UP001196413"/>
    </source>
</evidence>
<dbReference type="AlphaFoldDB" id="A0AAD5WMC8"/>
<protein>
    <submittedName>
        <fullName evidence="1">Uncharacterized protein</fullName>
    </submittedName>
</protein>
<gene>
    <name evidence="1" type="ORF">KIN20_037300</name>
</gene>
<proteinExistence type="predicted"/>
<dbReference type="EMBL" id="JAHQIW010007471">
    <property type="protein sequence ID" value="KAJ1374588.1"/>
    <property type="molecule type" value="Genomic_DNA"/>
</dbReference>
<reference evidence="1" key="1">
    <citation type="submission" date="2021-06" db="EMBL/GenBank/DDBJ databases">
        <title>Parelaphostrongylus tenuis whole genome reference sequence.</title>
        <authorList>
            <person name="Garwood T.J."/>
            <person name="Larsen P.A."/>
            <person name="Fountain-Jones N.M."/>
            <person name="Garbe J.R."/>
            <person name="Macchietto M.G."/>
            <person name="Kania S.A."/>
            <person name="Gerhold R.W."/>
            <person name="Richards J.E."/>
            <person name="Wolf T.M."/>
        </authorList>
    </citation>
    <scope>NUCLEOTIDE SEQUENCE</scope>
    <source>
        <strain evidence="1">MNPRO001-30</strain>
        <tissue evidence="1">Meninges</tissue>
    </source>
</reference>
<evidence type="ECO:0000313" key="1">
    <source>
        <dbReference type="EMBL" id="KAJ1374588.1"/>
    </source>
</evidence>
<sequence>MFLDSTRTIPIGVDQVSLFRGTDQLLFAGQSESIHTRQRIRNSFQILYIDEQSSVYKRWYPNLSLNNGRTYAELKDHVYDRRKKACRKKEN</sequence>
<dbReference type="Proteomes" id="UP001196413">
    <property type="component" value="Unassembled WGS sequence"/>
</dbReference>
<name>A0AAD5WMC8_PARTN</name>
<comment type="caution">
    <text evidence="1">The sequence shown here is derived from an EMBL/GenBank/DDBJ whole genome shotgun (WGS) entry which is preliminary data.</text>
</comment>
<organism evidence="1 2">
    <name type="scientific">Parelaphostrongylus tenuis</name>
    <name type="common">Meningeal worm</name>
    <dbReference type="NCBI Taxonomy" id="148309"/>
    <lineage>
        <taxon>Eukaryota</taxon>
        <taxon>Metazoa</taxon>
        <taxon>Ecdysozoa</taxon>
        <taxon>Nematoda</taxon>
        <taxon>Chromadorea</taxon>
        <taxon>Rhabditida</taxon>
        <taxon>Rhabditina</taxon>
        <taxon>Rhabditomorpha</taxon>
        <taxon>Strongyloidea</taxon>
        <taxon>Metastrongylidae</taxon>
        <taxon>Parelaphostrongylus</taxon>
    </lineage>
</organism>
<accession>A0AAD5WMC8</accession>